<organism evidence="1 2">
    <name type="scientific">Blautia parvula</name>
    <dbReference type="NCBI Taxonomy" id="2877527"/>
    <lineage>
        <taxon>Bacteria</taxon>
        <taxon>Bacillati</taxon>
        <taxon>Bacillota</taxon>
        <taxon>Clostridia</taxon>
        <taxon>Lachnospirales</taxon>
        <taxon>Lachnospiraceae</taxon>
        <taxon>Blautia</taxon>
    </lineage>
</organism>
<dbReference type="Proteomes" id="UP001600941">
    <property type="component" value="Unassembled WGS sequence"/>
</dbReference>
<accession>A0ABQ0BMX9</accession>
<comment type="caution">
    <text evidence="1">The sequence shown here is derived from an EMBL/GenBank/DDBJ whole genome shotgun (WGS) entry which is preliminary data.</text>
</comment>
<protein>
    <submittedName>
        <fullName evidence="1">Uncharacterized protein</fullName>
    </submittedName>
</protein>
<sequence>MNLPKNSRKIIEKIIDKKSPKINCTHKNTSNLSIFNFLNARTKNKMAESALFYINVVDEAKKYKKSLKSCC</sequence>
<keyword evidence="2" id="KW-1185">Reference proteome</keyword>
<evidence type="ECO:0000313" key="1">
    <source>
        <dbReference type="EMBL" id="GAA6497890.1"/>
    </source>
</evidence>
<gene>
    <name evidence="1" type="ORF">K340107D12_07060</name>
</gene>
<reference evidence="1 2" key="1">
    <citation type="submission" date="2024-04" db="EMBL/GenBank/DDBJ databases">
        <title>Defined microbial consortia suppress multidrug-resistant proinflammatory Enterobacteriaceae via ecological control.</title>
        <authorList>
            <person name="Furuichi M."/>
            <person name="Kawaguchi T."/>
            <person name="Pust M."/>
            <person name="Yasuma K."/>
            <person name="Plichta D."/>
            <person name="Hasegawa N."/>
            <person name="Ohya T."/>
            <person name="Bhattarai S."/>
            <person name="Sasajima S."/>
            <person name="Aoto Y."/>
            <person name="Tuganbaev T."/>
            <person name="Yaginuma M."/>
            <person name="Ueda M."/>
            <person name="Okahashi N."/>
            <person name="Amafuji K."/>
            <person name="Kiridooshi Y."/>
            <person name="Sugita K."/>
            <person name="Strazar M."/>
            <person name="Skelly A."/>
            <person name="Suda W."/>
            <person name="Hattori M."/>
            <person name="Nakamoto N."/>
            <person name="Caballero S."/>
            <person name="Norman J."/>
            <person name="Olle B."/>
            <person name="Tanoue T."/>
            <person name="Arita M."/>
            <person name="Bucci V."/>
            <person name="Atarashi K."/>
            <person name="Xavier R."/>
            <person name="Honda K."/>
        </authorList>
    </citation>
    <scope>NUCLEOTIDE SEQUENCE [LARGE SCALE GENOMIC DNA]</scope>
    <source>
        <strain evidence="2">k34-0107-D12</strain>
    </source>
</reference>
<proteinExistence type="predicted"/>
<evidence type="ECO:0000313" key="2">
    <source>
        <dbReference type="Proteomes" id="UP001600941"/>
    </source>
</evidence>
<dbReference type="EMBL" id="BAABZQ010000001">
    <property type="protein sequence ID" value="GAA6497890.1"/>
    <property type="molecule type" value="Genomic_DNA"/>
</dbReference>
<name>A0ABQ0BMX9_9FIRM</name>